<organism evidence="1 2">
    <name type="scientific">Actinomadura miaoliensis</name>
    <dbReference type="NCBI Taxonomy" id="430685"/>
    <lineage>
        <taxon>Bacteria</taxon>
        <taxon>Bacillati</taxon>
        <taxon>Actinomycetota</taxon>
        <taxon>Actinomycetes</taxon>
        <taxon>Streptosporangiales</taxon>
        <taxon>Thermomonosporaceae</taxon>
        <taxon>Actinomadura</taxon>
    </lineage>
</organism>
<sequence length="89" mass="9631">MPDETSDNPELIIRIHPVGGDDVSFVTADFEGMGQAVEVITRALNERRSLVLTRARSSREPDTSAVVINLANVIAARVSGKNGTDRQIL</sequence>
<evidence type="ECO:0000313" key="2">
    <source>
        <dbReference type="Proteomes" id="UP001500683"/>
    </source>
</evidence>
<gene>
    <name evidence="1" type="ORF">GCM10022214_67490</name>
</gene>
<comment type="caution">
    <text evidence="1">The sequence shown here is derived from an EMBL/GenBank/DDBJ whole genome shotgun (WGS) entry which is preliminary data.</text>
</comment>
<evidence type="ECO:0000313" key="1">
    <source>
        <dbReference type="EMBL" id="GAA4095086.1"/>
    </source>
</evidence>
<dbReference type="RefSeq" id="WP_344955727.1">
    <property type="nucleotide sequence ID" value="NZ_BAAAZG010000052.1"/>
</dbReference>
<keyword evidence="2" id="KW-1185">Reference proteome</keyword>
<accession>A0ABP7WRI5</accession>
<name>A0ABP7WRI5_9ACTN</name>
<protein>
    <submittedName>
        <fullName evidence="1">Uncharacterized protein</fullName>
    </submittedName>
</protein>
<dbReference type="Proteomes" id="UP001500683">
    <property type="component" value="Unassembled WGS sequence"/>
</dbReference>
<proteinExistence type="predicted"/>
<dbReference type="EMBL" id="BAAAZG010000052">
    <property type="protein sequence ID" value="GAA4095086.1"/>
    <property type="molecule type" value="Genomic_DNA"/>
</dbReference>
<reference evidence="2" key="1">
    <citation type="journal article" date="2019" name="Int. J. Syst. Evol. Microbiol.">
        <title>The Global Catalogue of Microorganisms (GCM) 10K type strain sequencing project: providing services to taxonomists for standard genome sequencing and annotation.</title>
        <authorList>
            <consortium name="The Broad Institute Genomics Platform"/>
            <consortium name="The Broad Institute Genome Sequencing Center for Infectious Disease"/>
            <person name="Wu L."/>
            <person name="Ma J."/>
        </authorList>
    </citation>
    <scope>NUCLEOTIDE SEQUENCE [LARGE SCALE GENOMIC DNA]</scope>
    <source>
        <strain evidence="2">JCM 16702</strain>
    </source>
</reference>